<dbReference type="Proteomes" id="UP000634136">
    <property type="component" value="Unassembled WGS sequence"/>
</dbReference>
<name>A0A834XE91_9FABA</name>
<evidence type="ECO:0000313" key="1">
    <source>
        <dbReference type="EMBL" id="KAF7841558.1"/>
    </source>
</evidence>
<evidence type="ECO:0000313" key="2">
    <source>
        <dbReference type="Proteomes" id="UP000634136"/>
    </source>
</evidence>
<accession>A0A834XE91</accession>
<gene>
    <name evidence="1" type="ORF">G2W53_003856</name>
</gene>
<comment type="caution">
    <text evidence="1">The sequence shown here is derived from an EMBL/GenBank/DDBJ whole genome shotgun (WGS) entry which is preliminary data.</text>
</comment>
<dbReference type="AlphaFoldDB" id="A0A834XE91"/>
<protein>
    <submittedName>
        <fullName evidence="1">Uncharacterized protein</fullName>
    </submittedName>
</protein>
<keyword evidence="2" id="KW-1185">Reference proteome</keyword>
<reference evidence="1" key="1">
    <citation type="submission" date="2020-09" db="EMBL/GenBank/DDBJ databases">
        <title>Genome-Enabled Discovery of Anthraquinone Biosynthesis in Senna tora.</title>
        <authorList>
            <person name="Kang S.-H."/>
            <person name="Pandey R.P."/>
            <person name="Lee C.-M."/>
            <person name="Sim J.-S."/>
            <person name="Jeong J.-T."/>
            <person name="Choi B.-S."/>
            <person name="Jung M."/>
            <person name="Ginzburg D."/>
            <person name="Zhao K."/>
            <person name="Won S.Y."/>
            <person name="Oh T.-J."/>
            <person name="Yu Y."/>
            <person name="Kim N.-H."/>
            <person name="Lee O.R."/>
            <person name="Lee T.-H."/>
            <person name="Bashyal P."/>
            <person name="Kim T.-S."/>
            <person name="Lee W.-H."/>
            <person name="Kawkins C."/>
            <person name="Kim C.-K."/>
            <person name="Kim J.S."/>
            <person name="Ahn B.O."/>
            <person name="Rhee S.Y."/>
            <person name="Sohng J.K."/>
        </authorList>
    </citation>
    <scope>NUCLEOTIDE SEQUENCE</scope>
    <source>
        <tissue evidence="1">Leaf</tissue>
    </source>
</reference>
<proteinExistence type="predicted"/>
<organism evidence="1 2">
    <name type="scientific">Senna tora</name>
    <dbReference type="NCBI Taxonomy" id="362788"/>
    <lineage>
        <taxon>Eukaryota</taxon>
        <taxon>Viridiplantae</taxon>
        <taxon>Streptophyta</taxon>
        <taxon>Embryophyta</taxon>
        <taxon>Tracheophyta</taxon>
        <taxon>Spermatophyta</taxon>
        <taxon>Magnoliopsida</taxon>
        <taxon>eudicotyledons</taxon>
        <taxon>Gunneridae</taxon>
        <taxon>Pentapetalae</taxon>
        <taxon>rosids</taxon>
        <taxon>fabids</taxon>
        <taxon>Fabales</taxon>
        <taxon>Fabaceae</taxon>
        <taxon>Caesalpinioideae</taxon>
        <taxon>Cassia clade</taxon>
        <taxon>Senna</taxon>
    </lineage>
</organism>
<dbReference type="EMBL" id="JAAIUW010000002">
    <property type="protein sequence ID" value="KAF7841558.1"/>
    <property type="molecule type" value="Genomic_DNA"/>
</dbReference>
<sequence>MVSSPEEASRLAVASASCAWGLSAAGLWQRAKVCLGLAMATARR</sequence>